<organism evidence="2 3">
    <name type="scientific">Roseateles aquae</name>
    <dbReference type="NCBI Taxonomy" id="3077235"/>
    <lineage>
        <taxon>Bacteria</taxon>
        <taxon>Pseudomonadati</taxon>
        <taxon>Pseudomonadota</taxon>
        <taxon>Betaproteobacteria</taxon>
        <taxon>Burkholderiales</taxon>
        <taxon>Sphaerotilaceae</taxon>
        <taxon>Roseateles</taxon>
    </lineage>
</organism>
<name>A0ABU3P8U1_9BURK</name>
<feature type="chain" id="PRO_5046825716" evidence="1">
    <location>
        <begin position="17"/>
        <end position="122"/>
    </location>
</feature>
<accession>A0ABU3P8U1</accession>
<reference evidence="2" key="1">
    <citation type="submission" date="2023-09" db="EMBL/GenBank/DDBJ databases">
        <title>Paucibacter sp. APW11 Genome sequencing and assembly.</title>
        <authorList>
            <person name="Kim I."/>
        </authorList>
    </citation>
    <scope>NUCLEOTIDE SEQUENCE</scope>
    <source>
        <strain evidence="2">APW11</strain>
    </source>
</reference>
<sequence>MWAASLLALAHGLLQAAPVAPSVRAEIDGLMAAMQASNCQFNRNGSWYEAAEAKAHLLRKLEYLEGKDMVKTTEQFIERAASTSSSSGKPYLVRCGGAAAQASQPWLSAQLQLLRAKPAAGR</sequence>
<dbReference type="InterPro" id="IPR035242">
    <property type="entry name" value="DUF5329"/>
</dbReference>
<keyword evidence="3" id="KW-1185">Reference proteome</keyword>
<dbReference type="Pfam" id="PF17263">
    <property type="entry name" value="DUF5329"/>
    <property type="match status" value="1"/>
</dbReference>
<keyword evidence="1" id="KW-0732">Signal</keyword>
<evidence type="ECO:0000313" key="2">
    <source>
        <dbReference type="EMBL" id="MDT8998987.1"/>
    </source>
</evidence>
<protein>
    <submittedName>
        <fullName evidence="2">DUF5329 domain-containing protein</fullName>
    </submittedName>
</protein>
<proteinExistence type="predicted"/>
<comment type="caution">
    <text evidence="2">The sequence shown here is derived from an EMBL/GenBank/DDBJ whole genome shotgun (WGS) entry which is preliminary data.</text>
</comment>
<dbReference type="EMBL" id="JAVXZY010000002">
    <property type="protein sequence ID" value="MDT8998987.1"/>
    <property type="molecule type" value="Genomic_DNA"/>
</dbReference>
<evidence type="ECO:0000313" key="3">
    <source>
        <dbReference type="Proteomes" id="UP001246372"/>
    </source>
</evidence>
<dbReference type="Proteomes" id="UP001246372">
    <property type="component" value="Unassembled WGS sequence"/>
</dbReference>
<evidence type="ECO:0000256" key="1">
    <source>
        <dbReference type="SAM" id="SignalP"/>
    </source>
</evidence>
<gene>
    <name evidence="2" type="ORF">RQP53_06865</name>
</gene>
<dbReference type="RefSeq" id="WP_315649480.1">
    <property type="nucleotide sequence ID" value="NZ_JAVXZY010000002.1"/>
</dbReference>
<feature type="signal peptide" evidence="1">
    <location>
        <begin position="1"/>
        <end position="16"/>
    </location>
</feature>